<evidence type="ECO:0008006" key="5">
    <source>
        <dbReference type="Google" id="ProtNLM"/>
    </source>
</evidence>
<sequence>MYGLFRGLMVILFFLVWLALWQALAVAIIALGPLSTGMTPEQLPSLIPTGEGTPSPFVIAAGAAAVANLFLAMTAMLISEHVHSVGRFVGACFKAAIWFVVLVGGPFAAFLWLGGEMAPADKITPLAALVGAILGATLVTSILLSLPFLWWVSERPRHKRHHKKHKHVEPVLTDAPAAGPVTGPTTGPTTGHVTPQQAAPVPAPAPSPVSAPRPAPAASSAAMPFEGEPPARAPA</sequence>
<feature type="region of interest" description="Disordered" evidence="1">
    <location>
        <begin position="161"/>
        <end position="235"/>
    </location>
</feature>
<organism evidence="3 4">
    <name type="scientific">Methylobrevis albus</name>
    <dbReference type="NCBI Taxonomy" id="2793297"/>
    <lineage>
        <taxon>Bacteria</taxon>
        <taxon>Pseudomonadati</taxon>
        <taxon>Pseudomonadota</taxon>
        <taxon>Alphaproteobacteria</taxon>
        <taxon>Hyphomicrobiales</taxon>
        <taxon>Pleomorphomonadaceae</taxon>
        <taxon>Methylobrevis</taxon>
    </lineage>
</organism>
<feature type="compositionally biased region" description="Pro residues" evidence="1">
    <location>
        <begin position="201"/>
        <end position="215"/>
    </location>
</feature>
<keyword evidence="2" id="KW-0812">Transmembrane</keyword>
<dbReference type="RefSeq" id="WP_197312456.1">
    <property type="nucleotide sequence ID" value="NZ_JADZLT010000054.1"/>
</dbReference>
<keyword evidence="2" id="KW-1133">Transmembrane helix</keyword>
<evidence type="ECO:0000313" key="4">
    <source>
        <dbReference type="Proteomes" id="UP000631694"/>
    </source>
</evidence>
<evidence type="ECO:0000256" key="2">
    <source>
        <dbReference type="SAM" id="Phobius"/>
    </source>
</evidence>
<comment type="caution">
    <text evidence="3">The sequence shown here is derived from an EMBL/GenBank/DDBJ whole genome shotgun (WGS) entry which is preliminary data.</text>
</comment>
<name>A0A931I535_9HYPH</name>
<gene>
    <name evidence="3" type="ORF">I5731_16240</name>
</gene>
<feature type="compositionally biased region" description="Low complexity" evidence="1">
    <location>
        <begin position="175"/>
        <end position="200"/>
    </location>
</feature>
<evidence type="ECO:0000313" key="3">
    <source>
        <dbReference type="EMBL" id="MBH0239375.1"/>
    </source>
</evidence>
<dbReference type="AlphaFoldDB" id="A0A931I535"/>
<dbReference type="EMBL" id="JADZLT010000054">
    <property type="protein sequence ID" value="MBH0239375.1"/>
    <property type="molecule type" value="Genomic_DNA"/>
</dbReference>
<reference evidence="3" key="1">
    <citation type="submission" date="2020-12" db="EMBL/GenBank/DDBJ databases">
        <title>Methylobrevis albus sp. nov., isolated from fresh water lack sediment.</title>
        <authorList>
            <person name="Zou Q."/>
        </authorList>
    </citation>
    <scope>NUCLEOTIDE SEQUENCE</scope>
    <source>
        <strain evidence="3">L22</strain>
    </source>
</reference>
<proteinExistence type="predicted"/>
<accession>A0A931I535</accession>
<keyword evidence="4" id="KW-1185">Reference proteome</keyword>
<keyword evidence="2" id="KW-0472">Membrane</keyword>
<dbReference type="Proteomes" id="UP000631694">
    <property type="component" value="Unassembled WGS sequence"/>
</dbReference>
<feature type="transmembrane region" description="Helical" evidence="2">
    <location>
        <begin position="126"/>
        <end position="152"/>
    </location>
</feature>
<feature type="transmembrane region" description="Helical" evidence="2">
    <location>
        <begin position="91"/>
        <end position="114"/>
    </location>
</feature>
<evidence type="ECO:0000256" key="1">
    <source>
        <dbReference type="SAM" id="MobiDB-lite"/>
    </source>
</evidence>
<feature type="transmembrane region" description="Helical" evidence="2">
    <location>
        <begin position="57"/>
        <end position="79"/>
    </location>
</feature>
<protein>
    <recommendedName>
        <fullName evidence="5">Transmembrane protein</fullName>
    </recommendedName>
</protein>